<evidence type="ECO:0000256" key="3">
    <source>
        <dbReference type="ARBA" id="ARBA00012438"/>
    </source>
</evidence>
<feature type="transmembrane region" description="Helical" evidence="14">
    <location>
        <begin position="12"/>
        <end position="37"/>
    </location>
</feature>
<evidence type="ECO:0000259" key="15">
    <source>
        <dbReference type="PROSITE" id="PS50109"/>
    </source>
</evidence>
<feature type="transmembrane region" description="Helical" evidence="14">
    <location>
        <begin position="467"/>
        <end position="491"/>
    </location>
</feature>
<keyword evidence="12" id="KW-0902">Two-component regulatory system</keyword>
<evidence type="ECO:0000256" key="7">
    <source>
        <dbReference type="ARBA" id="ARBA00022692"/>
    </source>
</evidence>
<evidence type="ECO:0000256" key="14">
    <source>
        <dbReference type="SAM" id="Phobius"/>
    </source>
</evidence>
<protein>
    <recommendedName>
        <fullName evidence="3">histidine kinase</fullName>
        <ecNumber evidence="3">2.7.13.3</ecNumber>
    </recommendedName>
</protein>
<dbReference type="AlphaFoldDB" id="A0A1I5U3J8"/>
<keyword evidence="10" id="KW-0067">ATP-binding</keyword>
<keyword evidence="7 14" id="KW-0812">Transmembrane</keyword>
<sequence>MLKKPINFKILILVQHVLAAFVAFALVFVFAGTSIIISGAKGDYSYTLYESDRNRAYEDSYLFNNILGNNLADVIRLIAIRSQLETAGEYDSEKTIDVTAYVNRGTTLPGDYVTAVYTVADLLKWAQSGFTYETRNFTEEESRSFLSERTTYTHLKNNLMSGGMNSYLSSGLSDNSVAFTVSGNSIPSGGTHNILVSRYQTTDGRNIEDLVSNWEEYSLLCSNVEEAAKTLLYNFEEYGKLLSYYGYQSSNLRYYISRTINGSTSVYTNISELSGETTGIDIKSVFEAYGRYIYYCPYELKYETNTLIKENVVRSFLKTYSYAYPDQIKVYVAVDTIGYPCSDDFYQGKSSFTKYMPYRTQILILCFVAAFIYILLFIITLKSPLVVSGSSIKTEIACLKNIIIMAVPLGAFVMASVLTQMSYMKMIRLENFPVYAALGAFVFNVGFLGLIYGIADKVKEKSLWKDSILRMLIIGAKNLILTTTDNGNVIIRTWIPYIFFVVINLCLFKIGLAGIVIAAFLDILIGIYLYRQNLDRDSIIKVIERIKNGDVKSKVDVSSLHSDNIALAEAVNSIGEGIEKAVDTSMKDEKLKADLITNVSHDIKTPLTSIINYVDLIKREDIGNERVIEYVNILDQKSQKLKKLTEDLVEASKISSGNISIELSKIDFVELINQTIGEFFEKFEKSGLTPIFKANEKNISIVADARHLWRVLENLFNNTCKYAFPGTRVYLEMYTAEDKEGKKKAFFSIKNISAKELNVSAEELTKKFIRGDESRTTEGSGLGLSIAKNLTIAQGGTFDIRLDGDLFKVIIGFDIAE</sequence>
<keyword evidence="8" id="KW-0547">Nucleotide-binding</keyword>
<dbReference type="InterPro" id="IPR036097">
    <property type="entry name" value="HisK_dim/P_sf"/>
</dbReference>
<dbReference type="EMBL" id="FOXO01000011">
    <property type="protein sequence ID" value="SFP89875.1"/>
    <property type="molecule type" value="Genomic_DNA"/>
</dbReference>
<gene>
    <name evidence="16" type="ORF">SAMN04487928_11143</name>
</gene>
<dbReference type="EC" id="2.7.13.3" evidence="3"/>
<dbReference type="OrthoDB" id="9792991at2"/>
<reference evidence="17" key="1">
    <citation type="submission" date="2016-10" db="EMBL/GenBank/DDBJ databases">
        <authorList>
            <person name="Varghese N."/>
            <person name="Submissions S."/>
        </authorList>
    </citation>
    <scope>NUCLEOTIDE SEQUENCE [LARGE SCALE GENOMIC DNA]</scope>
    <source>
        <strain evidence="17">P18</strain>
    </source>
</reference>
<dbReference type="GO" id="GO:0005886">
    <property type="term" value="C:plasma membrane"/>
    <property type="evidence" value="ECO:0007669"/>
    <property type="project" value="UniProtKB-SubCell"/>
</dbReference>
<dbReference type="InterPro" id="IPR003594">
    <property type="entry name" value="HATPase_dom"/>
</dbReference>
<dbReference type="GO" id="GO:0000155">
    <property type="term" value="F:phosphorelay sensor kinase activity"/>
    <property type="evidence" value="ECO:0007669"/>
    <property type="project" value="InterPro"/>
</dbReference>
<evidence type="ECO:0000313" key="17">
    <source>
        <dbReference type="Proteomes" id="UP000182624"/>
    </source>
</evidence>
<feature type="transmembrane region" description="Helical" evidence="14">
    <location>
        <begin position="435"/>
        <end position="455"/>
    </location>
</feature>
<evidence type="ECO:0000256" key="4">
    <source>
        <dbReference type="ARBA" id="ARBA00022475"/>
    </source>
</evidence>
<dbReference type="Pfam" id="PF00512">
    <property type="entry name" value="HisKA"/>
    <property type="match status" value="1"/>
</dbReference>
<dbReference type="SMART" id="SM00388">
    <property type="entry name" value="HisKA"/>
    <property type="match status" value="1"/>
</dbReference>
<evidence type="ECO:0000256" key="8">
    <source>
        <dbReference type="ARBA" id="ARBA00022741"/>
    </source>
</evidence>
<dbReference type="InterPro" id="IPR005467">
    <property type="entry name" value="His_kinase_dom"/>
</dbReference>
<comment type="subcellular location">
    <subcellularLocation>
        <location evidence="2">Cell membrane</location>
        <topology evidence="2">Multi-pass membrane protein</topology>
    </subcellularLocation>
</comment>
<keyword evidence="13 14" id="KW-0472">Membrane</keyword>
<name>A0A1I5U3J8_9FIRM</name>
<feature type="domain" description="Histidine kinase" evidence="15">
    <location>
        <begin position="598"/>
        <end position="800"/>
    </location>
</feature>
<evidence type="ECO:0000256" key="1">
    <source>
        <dbReference type="ARBA" id="ARBA00000085"/>
    </source>
</evidence>
<keyword evidence="9 16" id="KW-0418">Kinase</keyword>
<dbReference type="Proteomes" id="UP000182624">
    <property type="component" value="Unassembled WGS sequence"/>
</dbReference>
<feature type="transmembrane region" description="Helical" evidence="14">
    <location>
        <begin position="362"/>
        <end position="381"/>
    </location>
</feature>
<dbReference type="Gene3D" id="1.10.287.130">
    <property type="match status" value="1"/>
</dbReference>
<keyword evidence="17" id="KW-1185">Reference proteome</keyword>
<evidence type="ECO:0000256" key="2">
    <source>
        <dbReference type="ARBA" id="ARBA00004651"/>
    </source>
</evidence>
<dbReference type="SUPFAM" id="SSF55874">
    <property type="entry name" value="ATPase domain of HSP90 chaperone/DNA topoisomerase II/histidine kinase"/>
    <property type="match status" value="1"/>
</dbReference>
<dbReference type="Pfam" id="PF02518">
    <property type="entry name" value="HATPase_c"/>
    <property type="match status" value="1"/>
</dbReference>
<dbReference type="GO" id="GO:0005524">
    <property type="term" value="F:ATP binding"/>
    <property type="evidence" value="ECO:0007669"/>
    <property type="project" value="UniProtKB-KW"/>
</dbReference>
<dbReference type="InterPro" id="IPR050398">
    <property type="entry name" value="HssS/ArlS-like"/>
</dbReference>
<feature type="transmembrane region" description="Helical" evidence="14">
    <location>
        <begin position="497"/>
        <end position="530"/>
    </location>
</feature>
<evidence type="ECO:0000256" key="5">
    <source>
        <dbReference type="ARBA" id="ARBA00022553"/>
    </source>
</evidence>
<evidence type="ECO:0000256" key="9">
    <source>
        <dbReference type="ARBA" id="ARBA00022777"/>
    </source>
</evidence>
<keyword evidence="6" id="KW-0808">Transferase</keyword>
<dbReference type="InterPro" id="IPR003661">
    <property type="entry name" value="HisK_dim/P_dom"/>
</dbReference>
<dbReference type="PANTHER" id="PTHR45528">
    <property type="entry name" value="SENSOR HISTIDINE KINASE CPXA"/>
    <property type="match status" value="1"/>
</dbReference>
<evidence type="ECO:0000256" key="12">
    <source>
        <dbReference type="ARBA" id="ARBA00023012"/>
    </source>
</evidence>
<dbReference type="SMART" id="SM00387">
    <property type="entry name" value="HATPase_c"/>
    <property type="match status" value="1"/>
</dbReference>
<evidence type="ECO:0000256" key="6">
    <source>
        <dbReference type="ARBA" id="ARBA00022679"/>
    </source>
</evidence>
<accession>A0A1I5U3J8</accession>
<evidence type="ECO:0000256" key="11">
    <source>
        <dbReference type="ARBA" id="ARBA00022989"/>
    </source>
</evidence>
<dbReference type="PROSITE" id="PS50109">
    <property type="entry name" value="HIS_KIN"/>
    <property type="match status" value="1"/>
</dbReference>
<proteinExistence type="predicted"/>
<dbReference type="InterPro" id="IPR036890">
    <property type="entry name" value="HATPase_C_sf"/>
</dbReference>
<evidence type="ECO:0000313" key="16">
    <source>
        <dbReference type="EMBL" id="SFP89875.1"/>
    </source>
</evidence>
<keyword evidence="11 14" id="KW-1133">Transmembrane helix</keyword>
<feature type="transmembrane region" description="Helical" evidence="14">
    <location>
        <begin position="402"/>
        <end position="423"/>
    </location>
</feature>
<organism evidence="16 17">
    <name type="scientific">Butyrivibrio proteoclasticus</name>
    <dbReference type="NCBI Taxonomy" id="43305"/>
    <lineage>
        <taxon>Bacteria</taxon>
        <taxon>Bacillati</taxon>
        <taxon>Bacillota</taxon>
        <taxon>Clostridia</taxon>
        <taxon>Lachnospirales</taxon>
        <taxon>Lachnospiraceae</taxon>
        <taxon>Butyrivibrio</taxon>
    </lineage>
</organism>
<dbReference type="Gene3D" id="3.30.565.10">
    <property type="entry name" value="Histidine kinase-like ATPase, C-terminal domain"/>
    <property type="match status" value="1"/>
</dbReference>
<evidence type="ECO:0000256" key="10">
    <source>
        <dbReference type="ARBA" id="ARBA00022840"/>
    </source>
</evidence>
<dbReference type="CDD" id="cd00082">
    <property type="entry name" value="HisKA"/>
    <property type="match status" value="1"/>
</dbReference>
<evidence type="ECO:0000256" key="13">
    <source>
        <dbReference type="ARBA" id="ARBA00023136"/>
    </source>
</evidence>
<keyword evidence="5" id="KW-0597">Phosphoprotein</keyword>
<dbReference type="PANTHER" id="PTHR45528:SF1">
    <property type="entry name" value="SENSOR HISTIDINE KINASE CPXA"/>
    <property type="match status" value="1"/>
</dbReference>
<comment type="catalytic activity">
    <reaction evidence="1">
        <text>ATP + protein L-histidine = ADP + protein N-phospho-L-histidine.</text>
        <dbReference type="EC" id="2.7.13.3"/>
    </reaction>
</comment>
<dbReference type="SUPFAM" id="SSF47384">
    <property type="entry name" value="Homodimeric domain of signal transducing histidine kinase"/>
    <property type="match status" value="1"/>
</dbReference>
<keyword evidence="4" id="KW-1003">Cell membrane</keyword>